<dbReference type="AlphaFoldDB" id="A0A4Z1FEZ9"/>
<reference evidence="1 2" key="1">
    <citation type="submission" date="2017-12" db="EMBL/GenBank/DDBJ databases">
        <title>Comparative genomics of Botrytis spp.</title>
        <authorList>
            <person name="Valero-Jimenez C.A."/>
            <person name="Tapia P."/>
            <person name="Veloso J."/>
            <person name="Silva-Moreno E."/>
            <person name="Staats M."/>
            <person name="Valdes J.H."/>
            <person name="Van Kan J.A.L."/>
        </authorList>
    </citation>
    <scope>NUCLEOTIDE SEQUENCE [LARGE SCALE GENOMIC DNA]</scope>
    <source>
        <strain evidence="1 2">Bp0003</strain>
    </source>
</reference>
<evidence type="ECO:0000313" key="2">
    <source>
        <dbReference type="Proteomes" id="UP000297910"/>
    </source>
</evidence>
<sequence>MSAVPGRRQEPSLQLYRATWRLDLSILLTFRLRLLLKYNGCQIPNVPSLARLSLQSRGTKPRAWPSTQASRWPYVRRPRDIAYRHAHILAKESNSLRYIKIGEWAWRIKQRSFALEELDDDEKEAIYLFNLPKLISESALGGRRNNLDFESSSFF</sequence>
<proteinExistence type="predicted"/>
<name>A0A4Z1FEZ9_9HELO</name>
<protein>
    <submittedName>
        <fullName evidence="1">Uncharacterized protein</fullName>
    </submittedName>
</protein>
<keyword evidence="2" id="KW-1185">Reference proteome</keyword>
<organism evidence="1 2">
    <name type="scientific">Botrytis paeoniae</name>
    <dbReference type="NCBI Taxonomy" id="278948"/>
    <lineage>
        <taxon>Eukaryota</taxon>
        <taxon>Fungi</taxon>
        <taxon>Dikarya</taxon>
        <taxon>Ascomycota</taxon>
        <taxon>Pezizomycotina</taxon>
        <taxon>Leotiomycetes</taxon>
        <taxon>Helotiales</taxon>
        <taxon>Sclerotiniaceae</taxon>
        <taxon>Botrytis</taxon>
    </lineage>
</organism>
<gene>
    <name evidence="1" type="ORF">BPAE_0132g00240</name>
</gene>
<accession>A0A4Z1FEZ9</accession>
<dbReference type="Proteomes" id="UP000297910">
    <property type="component" value="Unassembled WGS sequence"/>
</dbReference>
<comment type="caution">
    <text evidence="1">The sequence shown here is derived from an EMBL/GenBank/DDBJ whole genome shotgun (WGS) entry which is preliminary data.</text>
</comment>
<dbReference type="EMBL" id="PQXI01000132">
    <property type="protein sequence ID" value="TGO23454.1"/>
    <property type="molecule type" value="Genomic_DNA"/>
</dbReference>
<evidence type="ECO:0000313" key="1">
    <source>
        <dbReference type="EMBL" id="TGO23454.1"/>
    </source>
</evidence>